<feature type="transmembrane region" description="Helical" evidence="1">
    <location>
        <begin position="29"/>
        <end position="49"/>
    </location>
</feature>
<sequence length="186" mass="19055">MTVVVLVVTGVGLVLAGFAWWPRSGSPFQGALSAAMLAALATVGGLLLFRPEGTADWSWNARAWLILVAGALAVVGGGPLTTSVLALVDRGSLATQQAGEILRGGALIGALERGAVFAALVSGWPEGVAITLAIKGLARYPELSDPDRADPDKPDPRAARAVAERFIIGTFTSVLWAAGCAGLLLR</sequence>
<feature type="transmembrane region" description="Helical" evidence="1">
    <location>
        <begin position="166"/>
        <end position="185"/>
    </location>
</feature>
<feature type="transmembrane region" description="Helical" evidence="1">
    <location>
        <begin position="61"/>
        <end position="80"/>
    </location>
</feature>
<name>A0ABV6QZR4_9ACTN</name>
<organism evidence="2 3">
    <name type="scientific">Kribbella deserti</name>
    <dbReference type="NCBI Taxonomy" id="1926257"/>
    <lineage>
        <taxon>Bacteria</taxon>
        <taxon>Bacillati</taxon>
        <taxon>Actinomycetota</taxon>
        <taxon>Actinomycetes</taxon>
        <taxon>Propionibacteriales</taxon>
        <taxon>Kribbellaceae</taxon>
        <taxon>Kribbella</taxon>
    </lineage>
</organism>
<evidence type="ECO:0000313" key="2">
    <source>
        <dbReference type="EMBL" id="MFC0629192.1"/>
    </source>
</evidence>
<keyword evidence="3" id="KW-1185">Reference proteome</keyword>
<evidence type="ECO:0000256" key="1">
    <source>
        <dbReference type="SAM" id="Phobius"/>
    </source>
</evidence>
<dbReference type="EMBL" id="JBHLTC010000047">
    <property type="protein sequence ID" value="MFC0629192.1"/>
    <property type="molecule type" value="Genomic_DNA"/>
</dbReference>
<dbReference type="RefSeq" id="WP_380056842.1">
    <property type="nucleotide sequence ID" value="NZ_JBHLTC010000047.1"/>
</dbReference>
<proteinExistence type="predicted"/>
<keyword evidence="1" id="KW-1133">Transmembrane helix</keyword>
<protein>
    <submittedName>
        <fullName evidence="2">Uncharacterized protein</fullName>
    </submittedName>
</protein>
<keyword evidence="1" id="KW-0812">Transmembrane</keyword>
<keyword evidence="1" id="KW-0472">Membrane</keyword>
<evidence type="ECO:0000313" key="3">
    <source>
        <dbReference type="Proteomes" id="UP001589890"/>
    </source>
</evidence>
<comment type="caution">
    <text evidence="2">The sequence shown here is derived from an EMBL/GenBank/DDBJ whole genome shotgun (WGS) entry which is preliminary data.</text>
</comment>
<reference evidence="2 3" key="1">
    <citation type="submission" date="2024-09" db="EMBL/GenBank/DDBJ databases">
        <authorList>
            <person name="Sun Q."/>
            <person name="Mori K."/>
        </authorList>
    </citation>
    <scope>NUCLEOTIDE SEQUENCE [LARGE SCALE GENOMIC DNA]</scope>
    <source>
        <strain evidence="2 3">CGMCC 1.15906</strain>
    </source>
</reference>
<dbReference type="Proteomes" id="UP001589890">
    <property type="component" value="Unassembled WGS sequence"/>
</dbReference>
<gene>
    <name evidence="2" type="ORF">ACFFGN_34325</name>
</gene>
<accession>A0ABV6QZR4</accession>